<dbReference type="GO" id="GO:0000981">
    <property type="term" value="F:DNA-binding transcription factor activity, RNA polymerase II-specific"/>
    <property type="evidence" value="ECO:0007669"/>
    <property type="project" value="InterPro"/>
</dbReference>
<gene>
    <name evidence="5" type="ORF">FRV6_06811</name>
</gene>
<evidence type="ECO:0000256" key="1">
    <source>
        <dbReference type="ARBA" id="ARBA00004123"/>
    </source>
</evidence>
<name>A0A2H3T1Q7_FUSOX</name>
<dbReference type="Gene3D" id="4.10.240.10">
    <property type="entry name" value="Zn(2)-C6 fungal-type DNA-binding domain"/>
    <property type="match status" value="1"/>
</dbReference>
<dbReference type="PANTHER" id="PTHR31001">
    <property type="entry name" value="UNCHARACTERIZED TRANSCRIPTIONAL REGULATORY PROTEIN"/>
    <property type="match status" value="1"/>
</dbReference>
<dbReference type="SMART" id="SM00906">
    <property type="entry name" value="Fungal_trans"/>
    <property type="match status" value="1"/>
</dbReference>
<dbReference type="InterPro" id="IPR001138">
    <property type="entry name" value="Zn2Cys6_DnaBD"/>
</dbReference>
<evidence type="ECO:0000313" key="6">
    <source>
        <dbReference type="Proteomes" id="UP000219369"/>
    </source>
</evidence>
<dbReference type="GO" id="GO:0003677">
    <property type="term" value="F:DNA binding"/>
    <property type="evidence" value="ECO:0007669"/>
    <property type="project" value="InterPro"/>
</dbReference>
<organism evidence="5 6">
    <name type="scientific">Fusarium oxysporum</name>
    <name type="common">Fusarium vascular wilt</name>
    <dbReference type="NCBI Taxonomy" id="5507"/>
    <lineage>
        <taxon>Eukaryota</taxon>
        <taxon>Fungi</taxon>
        <taxon>Dikarya</taxon>
        <taxon>Ascomycota</taxon>
        <taxon>Pezizomycotina</taxon>
        <taxon>Sordariomycetes</taxon>
        <taxon>Hypocreomycetidae</taxon>
        <taxon>Hypocreales</taxon>
        <taxon>Nectriaceae</taxon>
        <taxon>Fusarium</taxon>
        <taxon>Fusarium oxysporum species complex</taxon>
    </lineage>
</organism>
<dbReference type="GO" id="GO:0006351">
    <property type="term" value="P:DNA-templated transcription"/>
    <property type="evidence" value="ECO:0007669"/>
    <property type="project" value="InterPro"/>
</dbReference>
<dbReference type="AlphaFoldDB" id="A0A2H3T1Q7"/>
<dbReference type="Pfam" id="PF00172">
    <property type="entry name" value="Zn_clus"/>
    <property type="match status" value="1"/>
</dbReference>
<accession>A0A2H3T1Q7</accession>
<dbReference type="CDD" id="cd12148">
    <property type="entry name" value="fungal_TF_MHR"/>
    <property type="match status" value="1"/>
</dbReference>
<dbReference type="Proteomes" id="UP000219369">
    <property type="component" value="Unassembled WGS sequence"/>
</dbReference>
<dbReference type="InterPro" id="IPR007219">
    <property type="entry name" value="XnlR_reg_dom"/>
</dbReference>
<dbReference type="PANTHER" id="PTHR31001:SF58">
    <property type="entry name" value="ZN(II)2CYS6 TRANSCRIPTION FACTOR (EUROFUNG)"/>
    <property type="match status" value="1"/>
</dbReference>
<evidence type="ECO:0000256" key="2">
    <source>
        <dbReference type="ARBA" id="ARBA00022723"/>
    </source>
</evidence>
<evidence type="ECO:0000256" key="3">
    <source>
        <dbReference type="ARBA" id="ARBA00023242"/>
    </source>
</evidence>
<dbReference type="InterPro" id="IPR036864">
    <property type="entry name" value="Zn2-C6_fun-type_DNA-bd_sf"/>
</dbReference>
<dbReference type="GO" id="GO:0008270">
    <property type="term" value="F:zinc ion binding"/>
    <property type="evidence" value="ECO:0007669"/>
    <property type="project" value="InterPro"/>
</dbReference>
<dbReference type="EMBL" id="FMJY01000003">
    <property type="protein sequence ID" value="SCO82598.1"/>
    <property type="molecule type" value="Genomic_DNA"/>
</dbReference>
<keyword evidence="3" id="KW-0539">Nucleus</keyword>
<dbReference type="SUPFAM" id="SSF57701">
    <property type="entry name" value="Zn2/Cys6 DNA-binding domain"/>
    <property type="match status" value="1"/>
</dbReference>
<dbReference type="OrthoDB" id="4236860at2759"/>
<dbReference type="VEuPathDB" id="FungiDB:FOIG_13897"/>
<dbReference type="Pfam" id="PF04082">
    <property type="entry name" value="Fungal_trans"/>
    <property type="match status" value="1"/>
</dbReference>
<feature type="domain" description="Zn(2)-C6 fungal-type" evidence="4">
    <location>
        <begin position="21"/>
        <end position="52"/>
    </location>
</feature>
<evidence type="ECO:0000313" key="5">
    <source>
        <dbReference type="EMBL" id="SCO82598.1"/>
    </source>
</evidence>
<dbReference type="GO" id="GO:0005634">
    <property type="term" value="C:nucleus"/>
    <property type="evidence" value="ECO:0007669"/>
    <property type="project" value="UniProtKB-SubCell"/>
</dbReference>
<dbReference type="InterPro" id="IPR050613">
    <property type="entry name" value="Sec_Metabolite_Reg"/>
</dbReference>
<comment type="subcellular location">
    <subcellularLocation>
        <location evidence="1">Nucleus</location>
    </subcellularLocation>
</comment>
<sequence>MESYMVSWPTKVGRKQRVVFACLPCHSRKIKCDRHRPCGRCVSAGRASECHYRTQQRSPSSAQTTSAKFSSHALFLRDTPRVGTATSWVRLIWEFEEARPYLFGTDPEYKDMFDKIKRLRGFFPPIIGRGFTFGVVTPALMSKSHMTSKLPEPRIAETLLRSYMETFEPLFPLWHEPSYADEMTRFWTDPQDADWVVLAQVFLMMSLGCHATSQEELKAFGIDADATAKAYFDVAAIAFSISRQTAQYNHAGLRTLCMSILARMMDLTSPNDEEDCSINVGLAVRIAQTLKLHRHPSIFVGMPEAEMITRIKIWTTLVLLDVLSSIRSSLPPVIYSGDYDACVNLGRDMEAGTPAAVGNSDESAFEHILAEFLPIASHVVRMANSVDQELDYFNAEKLDRELRGILSKATDLRGSSQANSNTERQRRLQSEMLQIIIRRIMLTLHEPFGRSLNAAVNFKSSYIGLLECSLALAVSQGTLYDEQHSMRWALNLFKEDFKIALVYIALGIRGKCFDDSASEAFGSSPRSIAWTTLRRAVEITEEQAGDSLKHFFIYLGVCYLVAVTECLESEVSMRDRMVETGENVIVSMERIKGRRLKDISDASDLPETLCGDKPGDMLEWNQFNPLQAAEVSYVSDGNYFNKNISTDQADGLNFVLDCSTG</sequence>
<protein>
    <recommendedName>
        <fullName evidence="4">Zn(2)-C6 fungal-type domain-containing protein</fullName>
    </recommendedName>
</protein>
<keyword evidence="2" id="KW-0479">Metal-binding</keyword>
<reference evidence="6" key="1">
    <citation type="submission" date="2016-09" db="EMBL/GenBank/DDBJ databases">
        <authorList>
            <person name="Guldener U."/>
        </authorList>
    </citation>
    <scope>NUCLEOTIDE SEQUENCE [LARGE SCALE GENOMIC DNA]</scope>
    <source>
        <strain evidence="6">V64-1</strain>
    </source>
</reference>
<evidence type="ECO:0000259" key="4">
    <source>
        <dbReference type="PROSITE" id="PS50048"/>
    </source>
</evidence>
<dbReference type="CDD" id="cd00067">
    <property type="entry name" value="GAL4"/>
    <property type="match status" value="1"/>
</dbReference>
<dbReference type="PROSITE" id="PS50048">
    <property type="entry name" value="ZN2_CY6_FUNGAL_2"/>
    <property type="match status" value="1"/>
</dbReference>
<dbReference type="VEuPathDB" id="FungiDB:HZS61_000019"/>
<dbReference type="PROSITE" id="PS00463">
    <property type="entry name" value="ZN2_CY6_FUNGAL_1"/>
    <property type="match status" value="1"/>
</dbReference>
<dbReference type="SMART" id="SM00066">
    <property type="entry name" value="GAL4"/>
    <property type="match status" value="1"/>
</dbReference>
<proteinExistence type="predicted"/>